<evidence type="ECO:0000259" key="10">
    <source>
        <dbReference type="Pfam" id="PF12627"/>
    </source>
</evidence>
<keyword evidence="5" id="KW-0479">Metal-binding</keyword>
<dbReference type="EMBL" id="CP019937">
    <property type="protein sequence ID" value="ARO15674.1"/>
    <property type="molecule type" value="Genomic_DNA"/>
</dbReference>
<dbReference type="SUPFAM" id="SSF81301">
    <property type="entry name" value="Nucleotidyltransferase"/>
    <property type="match status" value="1"/>
</dbReference>
<keyword evidence="3" id="KW-0819">tRNA processing</keyword>
<dbReference type="CDD" id="cd05398">
    <property type="entry name" value="NT_ClassII-CCAase"/>
    <property type="match status" value="1"/>
</dbReference>
<keyword evidence="12" id="KW-1185">Reference proteome</keyword>
<proteinExistence type="inferred from homology"/>
<protein>
    <submittedName>
        <fullName evidence="11">Poly(A) polymerase</fullName>
        <ecNumber evidence="11">2.7.7.19</ecNumber>
    </submittedName>
</protein>
<gene>
    <name evidence="11" type="primary">pcnB</name>
    <name evidence="11" type="ORF">BVG79_02334</name>
</gene>
<dbReference type="InterPro" id="IPR050264">
    <property type="entry name" value="Bact_CCA-adding_enz_type3_sf"/>
</dbReference>
<comment type="cofactor">
    <cofactor evidence="1">
        <name>Mg(2+)</name>
        <dbReference type="ChEBI" id="CHEBI:18420"/>
    </cofactor>
</comment>
<evidence type="ECO:0000256" key="7">
    <source>
        <dbReference type="ARBA" id="ARBA00022842"/>
    </source>
</evidence>
<dbReference type="KEGG" id="kro:BVG79_02334"/>
<keyword evidence="2 8" id="KW-0808">Transferase</keyword>
<evidence type="ECO:0000256" key="6">
    <source>
        <dbReference type="ARBA" id="ARBA00022741"/>
    </source>
</evidence>
<dbReference type="PANTHER" id="PTHR46173">
    <property type="entry name" value="CCA TRNA NUCLEOTIDYLTRANSFERASE 1, MITOCHONDRIAL"/>
    <property type="match status" value="1"/>
</dbReference>
<dbReference type="RefSeq" id="WP_085787039.1">
    <property type="nucleotide sequence ID" value="NZ_CP019937.1"/>
</dbReference>
<sequence length="373" mass="39142">MRIEADWLGHPALAALMQALADAGFRAWFVGGCVRNALIGGGPTDVDMATDASPLAAKAALSAFRTIDTGIDHGTITVLTDAGPIEVTTLRRDVETDGRHAVVAFGTSLADDAARRDFTMNALYADLDGTVTDLVGGVADAQVHHVRFIGDAPARIREDYLRILRFFRFHAWYGEAGAIDLDGLSACAELADGIEGLSRERIGAEMRKLLSAPDPAPAVAAMAQAGVLWRILPGAGLGVLTALVHVEGLMGLGPDPMRRLAALGGEDAVTQLRLSKAEQRRLAHLTDGLSLDEAAYRHGADLALDAAALAYATLSQTPPDGLSARAAWASTQVFPLRAADLPLSGPDLGAALKAAERRWIASGFTLTKDALKG</sequence>
<dbReference type="EC" id="2.7.7.19" evidence="11"/>
<dbReference type="PANTHER" id="PTHR46173:SF1">
    <property type="entry name" value="CCA TRNA NUCLEOTIDYLTRANSFERASE 1, MITOCHONDRIAL"/>
    <property type="match status" value="1"/>
</dbReference>
<dbReference type="InterPro" id="IPR032828">
    <property type="entry name" value="PolyA_RNA-bd"/>
</dbReference>
<evidence type="ECO:0000256" key="3">
    <source>
        <dbReference type="ARBA" id="ARBA00022694"/>
    </source>
</evidence>
<feature type="domain" description="tRNA nucleotidyltransferase/poly(A) polymerase RNA and SrmB- binding" evidence="10">
    <location>
        <begin position="182"/>
        <end position="234"/>
    </location>
</feature>
<keyword evidence="4 11" id="KW-0548">Nucleotidyltransferase</keyword>
<name>A0A1W6P2L1_9RHOB</name>
<dbReference type="Pfam" id="PF12627">
    <property type="entry name" value="PolyA_pol_RNAbd"/>
    <property type="match status" value="1"/>
</dbReference>
<dbReference type="AlphaFoldDB" id="A0A1W6P2L1"/>
<dbReference type="OrthoDB" id="9805698at2"/>
<reference evidence="11 12" key="1">
    <citation type="submission" date="2017-02" db="EMBL/GenBank/DDBJ databases">
        <title>Ketogulonicigenium robustum SPU B003 Genome sequencing and assembly.</title>
        <authorList>
            <person name="Li Y."/>
            <person name="Liu L."/>
            <person name="Wang C."/>
            <person name="Zhang M."/>
            <person name="Zhang T."/>
            <person name="Zhang Y."/>
        </authorList>
    </citation>
    <scope>NUCLEOTIDE SEQUENCE [LARGE SCALE GENOMIC DNA]</scope>
    <source>
        <strain evidence="11 12">SPU_B003</strain>
    </source>
</reference>
<dbReference type="Pfam" id="PF01743">
    <property type="entry name" value="PolyA_pol"/>
    <property type="match status" value="1"/>
</dbReference>
<dbReference type="InterPro" id="IPR043519">
    <property type="entry name" value="NT_sf"/>
</dbReference>
<evidence type="ECO:0000256" key="1">
    <source>
        <dbReference type="ARBA" id="ARBA00001946"/>
    </source>
</evidence>
<dbReference type="Gene3D" id="3.30.460.10">
    <property type="entry name" value="Beta Polymerase, domain 2"/>
    <property type="match status" value="1"/>
</dbReference>
<keyword evidence="6" id="KW-0547">Nucleotide-binding</keyword>
<evidence type="ECO:0000256" key="2">
    <source>
        <dbReference type="ARBA" id="ARBA00022679"/>
    </source>
</evidence>
<dbReference type="GO" id="GO:0046872">
    <property type="term" value="F:metal ion binding"/>
    <property type="evidence" value="ECO:0007669"/>
    <property type="project" value="UniProtKB-KW"/>
</dbReference>
<comment type="similarity">
    <text evidence="8">Belongs to the tRNA nucleotidyltransferase/poly(A) polymerase family.</text>
</comment>
<evidence type="ECO:0000313" key="12">
    <source>
        <dbReference type="Proteomes" id="UP000242447"/>
    </source>
</evidence>
<accession>A0A1W6P2L1</accession>
<dbReference type="SUPFAM" id="SSF81891">
    <property type="entry name" value="Poly A polymerase C-terminal region-like"/>
    <property type="match status" value="1"/>
</dbReference>
<dbReference type="GO" id="GO:0000049">
    <property type="term" value="F:tRNA binding"/>
    <property type="evidence" value="ECO:0007669"/>
    <property type="project" value="TreeGrafter"/>
</dbReference>
<dbReference type="GO" id="GO:1990817">
    <property type="term" value="F:poly(A) RNA polymerase activity"/>
    <property type="evidence" value="ECO:0007669"/>
    <property type="project" value="UniProtKB-EC"/>
</dbReference>
<evidence type="ECO:0000313" key="11">
    <source>
        <dbReference type="EMBL" id="ARO15674.1"/>
    </source>
</evidence>
<organism evidence="11 12">
    <name type="scientific">Ketogulonicigenium robustum</name>
    <dbReference type="NCBI Taxonomy" id="92947"/>
    <lineage>
        <taxon>Bacteria</taxon>
        <taxon>Pseudomonadati</taxon>
        <taxon>Pseudomonadota</taxon>
        <taxon>Alphaproteobacteria</taxon>
        <taxon>Rhodobacterales</taxon>
        <taxon>Roseobacteraceae</taxon>
        <taxon>Ketogulonicigenium</taxon>
    </lineage>
</organism>
<evidence type="ECO:0000256" key="5">
    <source>
        <dbReference type="ARBA" id="ARBA00022723"/>
    </source>
</evidence>
<dbReference type="GO" id="GO:0008033">
    <property type="term" value="P:tRNA processing"/>
    <property type="evidence" value="ECO:0007669"/>
    <property type="project" value="UniProtKB-KW"/>
</dbReference>
<dbReference type="Gene3D" id="1.10.3090.10">
    <property type="entry name" value="cca-adding enzyme, domain 2"/>
    <property type="match status" value="1"/>
</dbReference>
<evidence type="ECO:0000259" key="9">
    <source>
        <dbReference type="Pfam" id="PF01743"/>
    </source>
</evidence>
<evidence type="ECO:0000256" key="8">
    <source>
        <dbReference type="RuleBase" id="RU003953"/>
    </source>
</evidence>
<keyword evidence="8" id="KW-0694">RNA-binding</keyword>
<dbReference type="STRING" id="92947.BVG79_02334"/>
<dbReference type="GO" id="GO:0000166">
    <property type="term" value="F:nucleotide binding"/>
    <property type="evidence" value="ECO:0007669"/>
    <property type="project" value="UniProtKB-KW"/>
</dbReference>
<feature type="domain" description="Poly A polymerase head" evidence="9">
    <location>
        <begin position="27"/>
        <end position="146"/>
    </location>
</feature>
<dbReference type="Proteomes" id="UP000242447">
    <property type="component" value="Chromosome"/>
</dbReference>
<dbReference type="InterPro" id="IPR002646">
    <property type="entry name" value="PolA_pol_head_dom"/>
</dbReference>
<evidence type="ECO:0000256" key="4">
    <source>
        <dbReference type="ARBA" id="ARBA00022695"/>
    </source>
</evidence>
<keyword evidence="7" id="KW-0460">Magnesium</keyword>